<dbReference type="Pfam" id="PF03466">
    <property type="entry name" value="LysR_substrate"/>
    <property type="match status" value="1"/>
</dbReference>
<sequence>MDRRIKFRHLEAFVAIARANRLKRAAEQLNLTQPAISKTLRDLENILGVTLMTRDRAGVRLTPEGQVFLQYAEQSTAALRQGISSIASHSEAGGHVVKIGVLPSVAAQVLPAAIEIFRGASPKTVLHVVEGSHGFLTDCLRAGDLDLVVGRLGDAATMRGLSFTALYAERVVAVVAPDHPQRGATRLEQLEGDLIIYPPEASAIRPLMARLMISRGVPLFADRIECVSGALGRAMTLGALRPVWFISRGVVADDLDAGRLVALDLDMGPTEGAVGIMARSEENPSPLVGLFRGALSDAAKSLDSGRAGH</sequence>
<dbReference type="Proteomes" id="UP000199550">
    <property type="component" value="Unassembled WGS sequence"/>
</dbReference>
<dbReference type="InterPro" id="IPR036388">
    <property type="entry name" value="WH-like_DNA-bd_sf"/>
</dbReference>
<evidence type="ECO:0000256" key="4">
    <source>
        <dbReference type="ARBA" id="ARBA00023163"/>
    </source>
</evidence>
<dbReference type="Pfam" id="PF00126">
    <property type="entry name" value="HTH_1"/>
    <property type="match status" value="1"/>
</dbReference>
<dbReference type="FunFam" id="1.10.10.10:FF:000001">
    <property type="entry name" value="LysR family transcriptional regulator"/>
    <property type="match status" value="1"/>
</dbReference>
<dbReference type="GO" id="GO:0003700">
    <property type="term" value="F:DNA-binding transcription factor activity"/>
    <property type="evidence" value="ECO:0007669"/>
    <property type="project" value="InterPro"/>
</dbReference>
<feature type="domain" description="HTH lysR-type" evidence="5">
    <location>
        <begin position="5"/>
        <end position="62"/>
    </location>
</feature>
<keyword evidence="3" id="KW-0238">DNA-binding</keyword>
<dbReference type="PANTHER" id="PTHR30419:SF8">
    <property type="entry name" value="NITROGEN ASSIMILATION TRANSCRIPTIONAL ACTIVATOR-RELATED"/>
    <property type="match status" value="1"/>
</dbReference>
<dbReference type="SUPFAM" id="SSF46785">
    <property type="entry name" value="Winged helix' DNA-binding domain"/>
    <property type="match status" value="1"/>
</dbReference>
<dbReference type="Gene3D" id="3.40.190.10">
    <property type="entry name" value="Periplasmic binding protein-like II"/>
    <property type="match status" value="2"/>
</dbReference>
<evidence type="ECO:0000313" key="6">
    <source>
        <dbReference type="EMBL" id="SFL17142.1"/>
    </source>
</evidence>
<dbReference type="InterPro" id="IPR000847">
    <property type="entry name" value="LysR_HTH_N"/>
</dbReference>
<dbReference type="SUPFAM" id="SSF53850">
    <property type="entry name" value="Periplasmic binding protein-like II"/>
    <property type="match status" value="1"/>
</dbReference>
<dbReference type="NCBIfam" id="TIGR02424">
    <property type="entry name" value="TF_pcaQ"/>
    <property type="match status" value="1"/>
</dbReference>
<dbReference type="EMBL" id="FOTF01000009">
    <property type="protein sequence ID" value="SFL17142.1"/>
    <property type="molecule type" value="Genomic_DNA"/>
</dbReference>
<dbReference type="OrthoDB" id="9814165at2"/>
<protein>
    <submittedName>
        <fullName evidence="6">LysR family transcriptional regulator, pca operon transcriptional activator</fullName>
    </submittedName>
</protein>
<comment type="similarity">
    <text evidence="1">Belongs to the LysR transcriptional regulatory family.</text>
</comment>
<dbReference type="AlphaFoldDB" id="A0A1I4FGT3"/>
<evidence type="ECO:0000313" key="7">
    <source>
        <dbReference type="Proteomes" id="UP000199550"/>
    </source>
</evidence>
<dbReference type="GO" id="GO:0045893">
    <property type="term" value="P:positive regulation of DNA-templated transcription"/>
    <property type="evidence" value="ECO:0007669"/>
    <property type="project" value="InterPro"/>
</dbReference>
<organism evidence="6 7">
    <name type="scientific">Loktanella salsilacus</name>
    <dbReference type="NCBI Taxonomy" id="195913"/>
    <lineage>
        <taxon>Bacteria</taxon>
        <taxon>Pseudomonadati</taxon>
        <taxon>Pseudomonadota</taxon>
        <taxon>Alphaproteobacteria</taxon>
        <taxon>Rhodobacterales</taxon>
        <taxon>Roseobacteraceae</taxon>
        <taxon>Loktanella</taxon>
    </lineage>
</organism>
<reference evidence="6 7" key="1">
    <citation type="submission" date="2016-10" db="EMBL/GenBank/DDBJ databases">
        <authorList>
            <person name="de Groot N.N."/>
        </authorList>
    </citation>
    <scope>NUCLEOTIDE SEQUENCE [LARGE SCALE GENOMIC DNA]</scope>
    <source>
        <strain evidence="6 7">DSM 16199</strain>
    </source>
</reference>
<dbReference type="PROSITE" id="PS50931">
    <property type="entry name" value="HTH_LYSR"/>
    <property type="match status" value="1"/>
</dbReference>
<dbReference type="RefSeq" id="WP_090189012.1">
    <property type="nucleotide sequence ID" value="NZ_CP072993.1"/>
</dbReference>
<dbReference type="InterPro" id="IPR012787">
    <property type="entry name" value="TF_PcaQ"/>
</dbReference>
<dbReference type="InterPro" id="IPR036390">
    <property type="entry name" value="WH_DNA-bd_sf"/>
</dbReference>
<dbReference type="PRINTS" id="PR00039">
    <property type="entry name" value="HTHLYSR"/>
</dbReference>
<accession>A0A1I4FGT3</accession>
<evidence type="ECO:0000256" key="1">
    <source>
        <dbReference type="ARBA" id="ARBA00009437"/>
    </source>
</evidence>
<dbReference type="PANTHER" id="PTHR30419">
    <property type="entry name" value="HTH-TYPE TRANSCRIPTIONAL REGULATOR YBHD"/>
    <property type="match status" value="1"/>
</dbReference>
<keyword evidence="7" id="KW-1185">Reference proteome</keyword>
<dbReference type="GO" id="GO:0005829">
    <property type="term" value="C:cytosol"/>
    <property type="evidence" value="ECO:0007669"/>
    <property type="project" value="TreeGrafter"/>
</dbReference>
<dbReference type="GO" id="GO:0003677">
    <property type="term" value="F:DNA binding"/>
    <property type="evidence" value="ECO:0007669"/>
    <property type="project" value="UniProtKB-KW"/>
</dbReference>
<dbReference type="Gene3D" id="1.10.10.10">
    <property type="entry name" value="Winged helix-like DNA-binding domain superfamily/Winged helix DNA-binding domain"/>
    <property type="match status" value="1"/>
</dbReference>
<dbReference type="GO" id="GO:0019619">
    <property type="term" value="P:3,4-dihydroxybenzoate catabolic process"/>
    <property type="evidence" value="ECO:0007669"/>
    <property type="project" value="InterPro"/>
</dbReference>
<proteinExistence type="inferred from homology"/>
<keyword evidence="2" id="KW-0805">Transcription regulation</keyword>
<dbReference type="InterPro" id="IPR005119">
    <property type="entry name" value="LysR_subst-bd"/>
</dbReference>
<name>A0A1I4FGT3_9RHOB</name>
<evidence type="ECO:0000259" key="5">
    <source>
        <dbReference type="PROSITE" id="PS50931"/>
    </source>
</evidence>
<gene>
    <name evidence="6" type="ORF">SAMN04488004_10989</name>
</gene>
<dbReference type="InterPro" id="IPR050950">
    <property type="entry name" value="HTH-type_LysR_regulators"/>
</dbReference>
<keyword evidence="4" id="KW-0804">Transcription</keyword>
<evidence type="ECO:0000256" key="2">
    <source>
        <dbReference type="ARBA" id="ARBA00023015"/>
    </source>
</evidence>
<evidence type="ECO:0000256" key="3">
    <source>
        <dbReference type="ARBA" id="ARBA00023125"/>
    </source>
</evidence>
<dbReference type="STRING" id="195913.SAMN04488004_10989"/>